<evidence type="ECO:0000313" key="2">
    <source>
        <dbReference type="EMBL" id="JAE26934.1"/>
    </source>
</evidence>
<evidence type="ECO:0000256" key="1">
    <source>
        <dbReference type="SAM" id="Phobius"/>
    </source>
</evidence>
<organism evidence="2">
    <name type="scientific">Arundo donax</name>
    <name type="common">Giant reed</name>
    <name type="synonym">Donax arundinaceus</name>
    <dbReference type="NCBI Taxonomy" id="35708"/>
    <lineage>
        <taxon>Eukaryota</taxon>
        <taxon>Viridiplantae</taxon>
        <taxon>Streptophyta</taxon>
        <taxon>Embryophyta</taxon>
        <taxon>Tracheophyta</taxon>
        <taxon>Spermatophyta</taxon>
        <taxon>Magnoliopsida</taxon>
        <taxon>Liliopsida</taxon>
        <taxon>Poales</taxon>
        <taxon>Poaceae</taxon>
        <taxon>PACMAD clade</taxon>
        <taxon>Arundinoideae</taxon>
        <taxon>Arundineae</taxon>
        <taxon>Arundo</taxon>
    </lineage>
</organism>
<accession>A0A0A9GTS3</accession>
<dbReference type="AlphaFoldDB" id="A0A0A9GTS3"/>
<proteinExistence type="predicted"/>
<keyword evidence="1" id="KW-1133">Transmembrane helix</keyword>
<reference evidence="2" key="1">
    <citation type="submission" date="2014-09" db="EMBL/GenBank/DDBJ databases">
        <authorList>
            <person name="Magalhaes I.L.F."/>
            <person name="Oliveira U."/>
            <person name="Santos F.R."/>
            <person name="Vidigal T.H.D.A."/>
            <person name="Brescovit A.D."/>
            <person name="Santos A.J."/>
        </authorList>
    </citation>
    <scope>NUCLEOTIDE SEQUENCE</scope>
    <source>
        <tissue evidence="2">Shoot tissue taken approximately 20 cm above the soil surface</tissue>
    </source>
</reference>
<reference evidence="2" key="2">
    <citation type="journal article" date="2015" name="Data Brief">
        <title>Shoot transcriptome of the giant reed, Arundo donax.</title>
        <authorList>
            <person name="Barrero R.A."/>
            <person name="Guerrero F.D."/>
            <person name="Moolhuijzen P."/>
            <person name="Goolsby J.A."/>
            <person name="Tidwell J."/>
            <person name="Bellgard S.E."/>
            <person name="Bellgard M.I."/>
        </authorList>
    </citation>
    <scope>NUCLEOTIDE SEQUENCE</scope>
    <source>
        <tissue evidence="2">Shoot tissue taken approximately 20 cm above the soil surface</tissue>
    </source>
</reference>
<feature type="transmembrane region" description="Helical" evidence="1">
    <location>
        <begin position="33"/>
        <end position="56"/>
    </location>
</feature>
<keyword evidence="1" id="KW-0472">Membrane</keyword>
<sequence length="57" mass="6410">MVVFPKVHKFVIFKKVLSRSLAPSLHIYAQRKLLLVCRSSVHCIIAFCLLVVSSGLI</sequence>
<name>A0A0A9GTS3_ARUDO</name>
<protein>
    <submittedName>
        <fullName evidence="2">Uncharacterized protein</fullName>
    </submittedName>
</protein>
<keyword evidence="1" id="KW-0812">Transmembrane</keyword>
<dbReference type="EMBL" id="GBRH01170962">
    <property type="protein sequence ID" value="JAE26934.1"/>
    <property type="molecule type" value="Transcribed_RNA"/>
</dbReference>